<dbReference type="Gene3D" id="3.40.50.2000">
    <property type="entry name" value="Glycogen Phosphorylase B"/>
    <property type="match status" value="2"/>
</dbReference>
<proteinExistence type="predicted"/>
<name>A0A1G2HSA0_9BACT</name>
<feature type="domain" description="Glycosyl transferase family 1" evidence="1">
    <location>
        <begin position="208"/>
        <end position="323"/>
    </location>
</feature>
<gene>
    <name evidence="3" type="ORF">A2822_02840</name>
</gene>
<dbReference type="Proteomes" id="UP000178774">
    <property type="component" value="Unassembled WGS sequence"/>
</dbReference>
<dbReference type="Pfam" id="PF00534">
    <property type="entry name" value="Glycos_transf_1"/>
    <property type="match status" value="1"/>
</dbReference>
<sequence length="363" mass="41542">MNLEKKKIILCTDAWYPQVNGVVRCVEETKEFLEKNNFHVTIIHPGLFYSVPMVFYPEIKFSLFCRVKIKNIIKKEKPDYTHIFTEGPIGVSTRSLCIKNGYKFTTSFHTNFSHYVRHYFHLQVLFFLESIYLFFRRIGNPGYHGPMAGYAYLCWFHNASNGTMVATESLKLEVQQRGFLHVLVWPIGVDTALFEKNLESPVKQKYHSSHPVFIYLGRVSREKNVEAFLKLRLPGIKLIIGDGPLRNSLEGKYRKEAMFVGYKKGKELVNLLSVGDVLVFPSKTDTFGLVIIEALACGLPVAAYNVMGPKDIIENGVEGFLSDDLGKAAMKCLTINRENCRKKASLFSWEVSAERFMHNLVKN</sequence>
<evidence type="ECO:0000259" key="1">
    <source>
        <dbReference type="Pfam" id="PF00534"/>
    </source>
</evidence>
<dbReference type="CDD" id="cd03814">
    <property type="entry name" value="GT4-like"/>
    <property type="match status" value="1"/>
</dbReference>
<dbReference type="EMBL" id="MHOP01000023">
    <property type="protein sequence ID" value="OGZ65424.1"/>
    <property type="molecule type" value="Genomic_DNA"/>
</dbReference>
<protein>
    <recommendedName>
        <fullName evidence="5">Glycosyl transferase family 1 domain-containing protein</fullName>
    </recommendedName>
</protein>
<dbReference type="InterPro" id="IPR050194">
    <property type="entry name" value="Glycosyltransferase_grp1"/>
</dbReference>
<feature type="domain" description="Glycosyltransferase subfamily 4-like N-terminal" evidence="2">
    <location>
        <begin position="19"/>
        <end position="192"/>
    </location>
</feature>
<organism evidence="3 4">
    <name type="scientific">Candidatus Staskawiczbacteria bacterium RIFCSPHIGHO2_01_FULL_41_41</name>
    <dbReference type="NCBI Taxonomy" id="1802203"/>
    <lineage>
        <taxon>Bacteria</taxon>
        <taxon>Candidatus Staskawicziibacteriota</taxon>
    </lineage>
</organism>
<dbReference type="Pfam" id="PF13439">
    <property type="entry name" value="Glyco_transf_4"/>
    <property type="match status" value="1"/>
</dbReference>
<dbReference type="InterPro" id="IPR028098">
    <property type="entry name" value="Glyco_trans_4-like_N"/>
</dbReference>
<evidence type="ECO:0000313" key="3">
    <source>
        <dbReference type="EMBL" id="OGZ65424.1"/>
    </source>
</evidence>
<comment type="caution">
    <text evidence="3">The sequence shown here is derived from an EMBL/GenBank/DDBJ whole genome shotgun (WGS) entry which is preliminary data.</text>
</comment>
<dbReference type="AlphaFoldDB" id="A0A1G2HSA0"/>
<dbReference type="InterPro" id="IPR001296">
    <property type="entry name" value="Glyco_trans_1"/>
</dbReference>
<dbReference type="PANTHER" id="PTHR45947">
    <property type="entry name" value="SULFOQUINOVOSYL TRANSFERASE SQD2"/>
    <property type="match status" value="1"/>
</dbReference>
<reference evidence="3 4" key="1">
    <citation type="journal article" date="2016" name="Nat. Commun.">
        <title>Thousands of microbial genomes shed light on interconnected biogeochemical processes in an aquifer system.</title>
        <authorList>
            <person name="Anantharaman K."/>
            <person name="Brown C.T."/>
            <person name="Hug L.A."/>
            <person name="Sharon I."/>
            <person name="Castelle C.J."/>
            <person name="Probst A.J."/>
            <person name="Thomas B.C."/>
            <person name="Singh A."/>
            <person name="Wilkins M.J."/>
            <person name="Karaoz U."/>
            <person name="Brodie E.L."/>
            <person name="Williams K.H."/>
            <person name="Hubbard S.S."/>
            <person name="Banfield J.F."/>
        </authorList>
    </citation>
    <scope>NUCLEOTIDE SEQUENCE [LARGE SCALE GENOMIC DNA]</scope>
</reference>
<evidence type="ECO:0008006" key="5">
    <source>
        <dbReference type="Google" id="ProtNLM"/>
    </source>
</evidence>
<accession>A0A1G2HSA0</accession>
<dbReference type="PANTHER" id="PTHR45947:SF3">
    <property type="entry name" value="SULFOQUINOVOSYL TRANSFERASE SQD2"/>
    <property type="match status" value="1"/>
</dbReference>
<evidence type="ECO:0000313" key="4">
    <source>
        <dbReference type="Proteomes" id="UP000178774"/>
    </source>
</evidence>
<evidence type="ECO:0000259" key="2">
    <source>
        <dbReference type="Pfam" id="PF13439"/>
    </source>
</evidence>
<dbReference type="SUPFAM" id="SSF53756">
    <property type="entry name" value="UDP-Glycosyltransferase/glycogen phosphorylase"/>
    <property type="match status" value="1"/>
</dbReference>
<dbReference type="GO" id="GO:0016757">
    <property type="term" value="F:glycosyltransferase activity"/>
    <property type="evidence" value="ECO:0007669"/>
    <property type="project" value="InterPro"/>
</dbReference>